<name>A0A177CXR1_9PLEO</name>
<evidence type="ECO:0000256" key="2">
    <source>
        <dbReference type="ARBA" id="ARBA00022692"/>
    </source>
</evidence>
<feature type="transmembrane region" description="Helical" evidence="5">
    <location>
        <begin position="40"/>
        <end position="61"/>
    </location>
</feature>
<dbReference type="AlphaFoldDB" id="A0A177CXR1"/>
<dbReference type="Gene3D" id="1.20.1250.20">
    <property type="entry name" value="MFS general substrate transporter like domains"/>
    <property type="match status" value="1"/>
</dbReference>
<dbReference type="PANTHER" id="PTHR23294:SF19">
    <property type="entry name" value="DUF895 DOMAIN MEMBRANE PROTEIN-RELATED"/>
    <property type="match status" value="1"/>
</dbReference>
<feature type="transmembrane region" description="Helical" evidence="5">
    <location>
        <begin position="200"/>
        <end position="220"/>
    </location>
</feature>
<evidence type="ECO:0000313" key="6">
    <source>
        <dbReference type="EMBL" id="OAG12354.1"/>
    </source>
</evidence>
<reference evidence="6 7" key="1">
    <citation type="submission" date="2016-05" db="EMBL/GenBank/DDBJ databases">
        <title>Comparative analysis of secretome profiles of manganese(II)-oxidizing ascomycete fungi.</title>
        <authorList>
            <consortium name="DOE Joint Genome Institute"/>
            <person name="Zeiner C.A."/>
            <person name="Purvine S.O."/>
            <person name="Zink E.M."/>
            <person name="Wu S."/>
            <person name="Pasa-Tolic L."/>
            <person name="Chaput D.L."/>
            <person name="Haridas S."/>
            <person name="Grigoriev I.V."/>
            <person name="Santelli C.M."/>
            <person name="Hansel C.M."/>
        </authorList>
    </citation>
    <scope>NUCLEOTIDE SEQUENCE [LARGE SCALE GENOMIC DNA]</scope>
    <source>
        <strain evidence="6 7">AP3s5-JAC2a</strain>
    </source>
</reference>
<evidence type="ECO:0000313" key="7">
    <source>
        <dbReference type="Proteomes" id="UP000077069"/>
    </source>
</evidence>
<evidence type="ECO:0008006" key="8">
    <source>
        <dbReference type="Google" id="ProtNLM"/>
    </source>
</evidence>
<dbReference type="RefSeq" id="XP_018042719.1">
    <property type="nucleotide sequence ID" value="XM_018177296.1"/>
</dbReference>
<dbReference type="InParanoid" id="A0A177CXR1"/>
<gene>
    <name evidence="6" type="ORF">CC84DRAFT_1159686</name>
</gene>
<dbReference type="OrthoDB" id="196103at2759"/>
<dbReference type="InterPro" id="IPR010291">
    <property type="entry name" value="Ion_channel_UNC-93"/>
</dbReference>
<evidence type="ECO:0000256" key="1">
    <source>
        <dbReference type="ARBA" id="ARBA00004141"/>
    </source>
</evidence>
<feature type="transmembrane region" description="Helical" evidence="5">
    <location>
        <begin position="73"/>
        <end position="97"/>
    </location>
</feature>
<accession>A0A177CXR1</accession>
<dbReference type="PANTHER" id="PTHR23294">
    <property type="entry name" value="ET TRANSLATION PRODUCT-RELATED"/>
    <property type="match status" value="1"/>
</dbReference>
<feature type="transmembrane region" description="Helical" evidence="5">
    <location>
        <begin position="424"/>
        <end position="444"/>
    </location>
</feature>
<keyword evidence="4 5" id="KW-0472">Membrane</keyword>
<feature type="transmembrane region" description="Helical" evidence="5">
    <location>
        <begin position="289"/>
        <end position="310"/>
    </location>
</feature>
<dbReference type="Pfam" id="PF05978">
    <property type="entry name" value="UNC-93"/>
    <property type="match status" value="1"/>
</dbReference>
<keyword evidence="3 5" id="KW-1133">Transmembrane helix</keyword>
<dbReference type="InterPro" id="IPR036259">
    <property type="entry name" value="MFS_trans_sf"/>
</dbReference>
<feature type="transmembrane region" description="Helical" evidence="5">
    <location>
        <begin position="104"/>
        <end position="124"/>
    </location>
</feature>
<feature type="transmembrane region" description="Helical" evidence="5">
    <location>
        <begin position="322"/>
        <end position="341"/>
    </location>
</feature>
<sequence>MTEAIKRLSIAEEDHGSAPSDVQGEGEAPQDERYKWYRGVFAQATIVGCCAFAAPGLWNAMQSVGAGGAQTPYLVMAGNAVLFSLMTFACLSGSVVINHIGLRHTLALGTTGYVLYSAALYQNNRYGTEWFIYLGSAACGVTAGLFWAAEGAIMLSYPPPESRGRYLAYWLTYRNSGAILGGIINLAFNYSGRRLGKLNWKTYIVFVVLQCLGPAVAMLLSTPEQVRRRNGTRVKLLPRIPAKIELRETLKLFQRKEMLLLIPYFLYVTWSLPYIGSYMSLYFSVRSRALASLVTALAQVLATAIMGTFLDYKRLSINTRARYGFLGMMVLSGGVWTWALVIQHKYGKHKPALDWKDSAFGEGWALYVFQQVEFALTYNYGYWLISFLARDAVDVVRYSSVARAVEAAGQCVASGISSTQARPIISAGIIFAWWGIALPLGYLVTRQVGIVHVGAERVVTQVREATGDEDAESQKV</sequence>
<feature type="transmembrane region" description="Helical" evidence="5">
    <location>
        <begin position="130"/>
        <end position="155"/>
    </location>
</feature>
<keyword evidence="7" id="KW-1185">Reference proteome</keyword>
<organism evidence="6 7">
    <name type="scientific">Paraphaeosphaeria sporulosa</name>
    <dbReference type="NCBI Taxonomy" id="1460663"/>
    <lineage>
        <taxon>Eukaryota</taxon>
        <taxon>Fungi</taxon>
        <taxon>Dikarya</taxon>
        <taxon>Ascomycota</taxon>
        <taxon>Pezizomycotina</taxon>
        <taxon>Dothideomycetes</taxon>
        <taxon>Pleosporomycetidae</taxon>
        <taxon>Pleosporales</taxon>
        <taxon>Massarineae</taxon>
        <taxon>Didymosphaeriaceae</taxon>
        <taxon>Paraphaeosphaeria</taxon>
    </lineage>
</organism>
<feature type="transmembrane region" description="Helical" evidence="5">
    <location>
        <begin position="167"/>
        <end position="188"/>
    </location>
</feature>
<evidence type="ECO:0000256" key="5">
    <source>
        <dbReference type="SAM" id="Phobius"/>
    </source>
</evidence>
<comment type="subcellular location">
    <subcellularLocation>
        <location evidence="1">Membrane</location>
        <topology evidence="1">Multi-pass membrane protein</topology>
    </subcellularLocation>
</comment>
<dbReference type="Proteomes" id="UP000077069">
    <property type="component" value="Unassembled WGS sequence"/>
</dbReference>
<proteinExistence type="predicted"/>
<evidence type="ECO:0000256" key="4">
    <source>
        <dbReference type="ARBA" id="ARBA00023136"/>
    </source>
</evidence>
<dbReference type="EMBL" id="KV441548">
    <property type="protein sequence ID" value="OAG12354.1"/>
    <property type="molecule type" value="Genomic_DNA"/>
</dbReference>
<dbReference type="SUPFAM" id="SSF103473">
    <property type="entry name" value="MFS general substrate transporter"/>
    <property type="match status" value="1"/>
</dbReference>
<dbReference type="GeneID" id="28760782"/>
<dbReference type="InterPro" id="IPR051617">
    <property type="entry name" value="UNC-93-like_regulator"/>
</dbReference>
<keyword evidence="2 5" id="KW-0812">Transmembrane</keyword>
<protein>
    <recommendedName>
        <fullName evidence="8">MFS general substrate transporter</fullName>
    </recommendedName>
</protein>
<feature type="transmembrane region" description="Helical" evidence="5">
    <location>
        <begin position="259"/>
        <end position="283"/>
    </location>
</feature>
<dbReference type="GO" id="GO:0016020">
    <property type="term" value="C:membrane"/>
    <property type="evidence" value="ECO:0007669"/>
    <property type="project" value="UniProtKB-SubCell"/>
</dbReference>
<evidence type="ECO:0000256" key="3">
    <source>
        <dbReference type="ARBA" id="ARBA00022989"/>
    </source>
</evidence>